<proteinExistence type="predicted"/>
<reference evidence="1" key="1">
    <citation type="submission" date="2020-10" db="EMBL/GenBank/DDBJ databases">
        <title>Chromosome-scale genome assembly of the Allis shad, Alosa alosa.</title>
        <authorList>
            <person name="Margot Z."/>
            <person name="Christophe K."/>
            <person name="Cabau C."/>
            <person name="Louis A."/>
            <person name="Berthelot C."/>
            <person name="Parey E."/>
            <person name="Roest Crollius H."/>
            <person name="Montfort J."/>
            <person name="Robinson-Rechavi M."/>
            <person name="Bucao C."/>
            <person name="Bouchez O."/>
            <person name="Gislard M."/>
            <person name="Lluch J."/>
            <person name="Milhes M."/>
            <person name="Lampietro C."/>
            <person name="Lopez Roques C."/>
            <person name="Donnadieu C."/>
            <person name="Braasch I."/>
            <person name="Desvignes T."/>
            <person name="Postlethwait J."/>
            <person name="Bobe J."/>
            <person name="Guiguen Y."/>
        </authorList>
    </citation>
    <scope>NUCLEOTIDE SEQUENCE</scope>
    <source>
        <strain evidence="1">M-15738</strain>
        <tissue evidence="1">Blood</tissue>
    </source>
</reference>
<protein>
    <submittedName>
        <fullName evidence="1">Uncharacterized protein</fullName>
    </submittedName>
</protein>
<dbReference type="AlphaFoldDB" id="A0AAV6FSR0"/>
<organism evidence="1 2">
    <name type="scientific">Alosa alosa</name>
    <name type="common">allis shad</name>
    <dbReference type="NCBI Taxonomy" id="278164"/>
    <lineage>
        <taxon>Eukaryota</taxon>
        <taxon>Metazoa</taxon>
        <taxon>Chordata</taxon>
        <taxon>Craniata</taxon>
        <taxon>Vertebrata</taxon>
        <taxon>Euteleostomi</taxon>
        <taxon>Actinopterygii</taxon>
        <taxon>Neopterygii</taxon>
        <taxon>Teleostei</taxon>
        <taxon>Clupei</taxon>
        <taxon>Clupeiformes</taxon>
        <taxon>Clupeoidei</taxon>
        <taxon>Clupeidae</taxon>
        <taxon>Alosa</taxon>
    </lineage>
</organism>
<accession>A0AAV6FSR0</accession>
<sequence length="119" mass="14028">MSRAMYPETACYVANCILSKPSLGLYEPLYVRRYRTPDLEPFCTPHQGRGHYWVSPQRYQASGSSWRNSHRRILVVPGNTGFSDVYSTQSAGCCRLHHTLVWKYRWLKLKERIRAYQNR</sequence>
<name>A0AAV6FSR0_9TELE</name>
<comment type="caution">
    <text evidence="1">The sequence shown here is derived from an EMBL/GenBank/DDBJ whole genome shotgun (WGS) entry which is preliminary data.</text>
</comment>
<dbReference type="EMBL" id="JADWDJ010000019">
    <property type="protein sequence ID" value="KAG5265844.1"/>
    <property type="molecule type" value="Genomic_DNA"/>
</dbReference>
<keyword evidence="2" id="KW-1185">Reference proteome</keyword>
<gene>
    <name evidence="1" type="ORF">AALO_G00246990</name>
</gene>
<evidence type="ECO:0000313" key="2">
    <source>
        <dbReference type="Proteomes" id="UP000823561"/>
    </source>
</evidence>
<evidence type="ECO:0000313" key="1">
    <source>
        <dbReference type="EMBL" id="KAG5265844.1"/>
    </source>
</evidence>
<dbReference type="Proteomes" id="UP000823561">
    <property type="component" value="Chromosome 19"/>
</dbReference>